<dbReference type="Proteomes" id="UP000034786">
    <property type="component" value="Unassembled WGS sequence"/>
</dbReference>
<name>A0A0M2GQ21_9ACTN</name>
<reference evidence="2" key="1">
    <citation type="submission" date="2015-02" db="EMBL/GenBank/DDBJ databases">
        <authorList>
            <person name="Ju K.-S."/>
            <person name="Doroghazi J.R."/>
            <person name="Metcalf W."/>
        </authorList>
    </citation>
    <scope>NUCLEOTIDE SEQUENCE [LARGE SCALE GENOMIC DNA]</scope>
    <source>
        <strain evidence="2">NRRL B-16380</strain>
    </source>
</reference>
<accession>A0A0M2GQ21</accession>
<gene>
    <name evidence="1" type="ORF">UK15_07665</name>
</gene>
<protein>
    <recommendedName>
        <fullName evidence="3">Tail terminator</fullName>
    </recommendedName>
</protein>
<sequence length="146" mass="15916">MSAETHDVDLLQGVADLLAAAEVGVYDPSGPLPVGATGIVLGRMPDSPDRAIALNPYPVADDDSTNSVTGIQARMRAGTNVLDLVQLAEDVFTVLHNRDTWQARGVRVEISWRNSQAWIGQDTRGRMELVANYYFRTVRSGPHLND</sequence>
<comment type="caution">
    <text evidence="1">The sequence shown here is derived from an EMBL/GenBank/DDBJ whole genome shotgun (WGS) entry which is preliminary data.</text>
</comment>
<dbReference type="Pfam" id="PF12691">
    <property type="entry name" value="Phage_tail_terminator_6"/>
    <property type="match status" value="1"/>
</dbReference>
<dbReference type="InterPro" id="IPR024411">
    <property type="entry name" value="Tail_terminator_phage"/>
</dbReference>
<keyword evidence="2" id="KW-1185">Reference proteome</keyword>
<dbReference type="STRING" id="284040.UK15_07665"/>
<proteinExistence type="predicted"/>
<dbReference type="PATRIC" id="fig|284040.3.peg.4820"/>
<dbReference type="RefSeq" id="WP_031137640.1">
    <property type="nucleotide sequence ID" value="NZ_JYJH01000004.1"/>
</dbReference>
<evidence type="ECO:0000313" key="1">
    <source>
        <dbReference type="EMBL" id="KJK40221.1"/>
    </source>
</evidence>
<evidence type="ECO:0008006" key="3">
    <source>
        <dbReference type="Google" id="ProtNLM"/>
    </source>
</evidence>
<dbReference type="AlphaFoldDB" id="A0A0M2GQ21"/>
<dbReference type="EMBL" id="JYJH01000004">
    <property type="protein sequence ID" value="KJK40221.1"/>
    <property type="molecule type" value="Genomic_DNA"/>
</dbReference>
<evidence type="ECO:0000313" key="2">
    <source>
        <dbReference type="Proteomes" id="UP000034786"/>
    </source>
</evidence>
<organism evidence="1 2">
    <name type="scientific">Streptomyces variegatus</name>
    <dbReference type="NCBI Taxonomy" id="284040"/>
    <lineage>
        <taxon>Bacteria</taxon>
        <taxon>Bacillati</taxon>
        <taxon>Actinomycetota</taxon>
        <taxon>Actinomycetes</taxon>
        <taxon>Kitasatosporales</taxon>
        <taxon>Streptomycetaceae</taxon>
        <taxon>Streptomyces</taxon>
    </lineage>
</organism>